<name>A0A9P1JPF7_9PROT</name>
<feature type="transmembrane region" description="Helical" evidence="1">
    <location>
        <begin position="20"/>
        <end position="49"/>
    </location>
</feature>
<protein>
    <submittedName>
        <fullName evidence="2">Uncharacterized protein</fullName>
    </submittedName>
</protein>
<organism evidence="2 3">
    <name type="scientific">Azospirillum baldaniorum</name>
    <dbReference type="NCBI Taxonomy" id="1064539"/>
    <lineage>
        <taxon>Bacteria</taxon>
        <taxon>Pseudomonadati</taxon>
        <taxon>Pseudomonadota</taxon>
        <taxon>Alphaproteobacteria</taxon>
        <taxon>Rhodospirillales</taxon>
        <taxon>Azospirillaceae</taxon>
        <taxon>Azospirillum</taxon>
    </lineage>
</organism>
<evidence type="ECO:0000256" key="1">
    <source>
        <dbReference type="SAM" id="Phobius"/>
    </source>
</evidence>
<dbReference type="KEGG" id="abs:AZOBR_40430"/>
<accession>A0A9P1JPF7</accession>
<dbReference type="Proteomes" id="UP000007319">
    <property type="component" value="Chromosome"/>
</dbReference>
<sequence>MMTVPVVGDVLRRVGPRFCAFGLALLTGFRAFGLALLALALPFCPLLLARSPRVGPGFRARLLRLGALRGPLRSAGLPGRRLC</sequence>
<dbReference type="EMBL" id="HE577327">
    <property type="protein sequence ID" value="CCC97261.1"/>
    <property type="molecule type" value="Genomic_DNA"/>
</dbReference>
<reference evidence="2 3" key="1">
    <citation type="journal article" date="2011" name="PLoS Genet.">
        <title>Azospirillum genomes reveal transition of bacteria from aquatic to terrestrial environments.</title>
        <authorList>
            <person name="Wisniewski-Dye F."/>
            <person name="Borziak K."/>
            <person name="Khalsa-Moyers G."/>
            <person name="Alexandre G."/>
            <person name="Sukharnikov L.O."/>
            <person name="Wuichet K."/>
            <person name="Hurst G.B."/>
            <person name="McDonald W.H."/>
            <person name="Robertson J.S."/>
            <person name="Barbe V."/>
            <person name="Calteau A."/>
            <person name="Rouy Z."/>
            <person name="Mangenot S."/>
            <person name="Prigent-Combaret C."/>
            <person name="Normand P."/>
            <person name="Boyer M."/>
            <person name="Siguier P."/>
            <person name="Dessaux Y."/>
            <person name="Elmerich C."/>
            <person name="Condemine G."/>
            <person name="Krishnen G."/>
            <person name="Kennedy I."/>
            <person name="Paterson A.H."/>
            <person name="Gonzalez V."/>
            <person name="Mavingui P."/>
            <person name="Zhulin I.B."/>
        </authorList>
    </citation>
    <scope>NUCLEOTIDE SEQUENCE [LARGE SCALE GENOMIC DNA]</scope>
    <source>
        <strain evidence="2 3">Sp245</strain>
    </source>
</reference>
<gene>
    <name evidence="2" type="ORF">AZOBR_40430</name>
</gene>
<evidence type="ECO:0000313" key="3">
    <source>
        <dbReference type="Proteomes" id="UP000007319"/>
    </source>
</evidence>
<dbReference type="AlphaFoldDB" id="A0A9P1JPF7"/>
<proteinExistence type="predicted"/>
<keyword evidence="1" id="KW-0812">Transmembrane</keyword>
<keyword evidence="1" id="KW-1133">Transmembrane helix</keyword>
<keyword evidence="1" id="KW-0472">Membrane</keyword>
<evidence type="ECO:0000313" key="2">
    <source>
        <dbReference type="EMBL" id="CCC97261.1"/>
    </source>
</evidence>
<keyword evidence="3" id="KW-1185">Reference proteome</keyword>